<evidence type="ECO:0000313" key="2">
    <source>
        <dbReference type="Proteomes" id="UP001060336"/>
    </source>
</evidence>
<dbReference type="KEGG" id="naci:NUH88_08130"/>
<reference evidence="1" key="1">
    <citation type="submission" date="2022-08" db="EMBL/GenBank/DDBJ databases">
        <title>Nisaea acidiphila sp. nov., isolated from a marine algal debris and emended description of the genus Nisaea Urios et al. 2008.</title>
        <authorList>
            <person name="Kwon K."/>
        </authorList>
    </citation>
    <scope>NUCLEOTIDE SEQUENCE</scope>
    <source>
        <strain evidence="1">MEBiC11861</strain>
    </source>
</reference>
<dbReference type="RefSeq" id="WP_257771280.1">
    <property type="nucleotide sequence ID" value="NZ_CP102480.1"/>
</dbReference>
<dbReference type="AlphaFoldDB" id="A0A9J7AWH9"/>
<dbReference type="EMBL" id="CP102480">
    <property type="protein sequence ID" value="UUX51656.1"/>
    <property type="molecule type" value="Genomic_DNA"/>
</dbReference>
<protein>
    <submittedName>
        <fullName evidence="1">Usg protein</fullName>
    </submittedName>
</protein>
<dbReference type="Proteomes" id="UP001060336">
    <property type="component" value="Chromosome"/>
</dbReference>
<sequence>MSIEPVVLFERRVTTAEILYRMPDHPDLLQSFIWQTHDVIPKFPRLRRFLDHWRDHIEAPIHSIQISAGSLTGTANFNAAEVEFRFH</sequence>
<name>A0A9J7AWH9_9PROT</name>
<dbReference type="InterPro" id="IPR009354">
    <property type="entry name" value="Usg"/>
</dbReference>
<dbReference type="Pfam" id="PF06233">
    <property type="entry name" value="Usg"/>
    <property type="match status" value="1"/>
</dbReference>
<organism evidence="1 2">
    <name type="scientific">Nisaea acidiphila</name>
    <dbReference type="NCBI Taxonomy" id="1862145"/>
    <lineage>
        <taxon>Bacteria</taxon>
        <taxon>Pseudomonadati</taxon>
        <taxon>Pseudomonadota</taxon>
        <taxon>Alphaproteobacteria</taxon>
        <taxon>Rhodospirillales</taxon>
        <taxon>Thalassobaculaceae</taxon>
        <taxon>Nisaea</taxon>
    </lineage>
</organism>
<proteinExistence type="predicted"/>
<evidence type="ECO:0000313" key="1">
    <source>
        <dbReference type="EMBL" id="UUX51656.1"/>
    </source>
</evidence>
<keyword evidence="2" id="KW-1185">Reference proteome</keyword>
<gene>
    <name evidence="1" type="ORF">NUH88_08130</name>
</gene>
<accession>A0A9J7AWH9</accession>